<dbReference type="InterPro" id="IPR001584">
    <property type="entry name" value="Integrase_cat-core"/>
</dbReference>
<dbReference type="InterPro" id="IPR023780">
    <property type="entry name" value="Chromo_domain"/>
</dbReference>
<dbReference type="CDD" id="cd00024">
    <property type="entry name" value="CD_CSD"/>
    <property type="match status" value="1"/>
</dbReference>
<dbReference type="AlphaFoldDB" id="A0A9Q3EYM3"/>
<keyword evidence="1" id="KW-0694">RNA-binding</keyword>
<reference evidence="4" key="1">
    <citation type="submission" date="2021-03" db="EMBL/GenBank/DDBJ databases">
        <title>Draft genome sequence of rust myrtle Austropuccinia psidii MF-1, a brazilian biotype.</title>
        <authorList>
            <person name="Quecine M.C."/>
            <person name="Pachon D.M.R."/>
            <person name="Bonatelli M.L."/>
            <person name="Correr F.H."/>
            <person name="Franceschini L.M."/>
            <person name="Leite T.F."/>
            <person name="Margarido G.R.A."/>
            <person name="Almeida C.A."/>
            <person name="Ferrarezi J.A."/>
            <person name="Labate C.A."/>
        </authorList>
    </citation>
    <scope>NUCLEOTIDE SEQUENCE</scope>
    <source>
        <strain evidence="4">MF-1</strain>
    </source>
</reference>
<dbReference type="InterPro" id="IPR050951">
    <property type="entry name" value="Retrovirus_Pol_polyprotein"/>
</dbReference>
<dbReference type="PANTHER" id="PTHR37984:SF15">
    <property type="entry name" value="INTEGRASE CATALYTIC DOMAIN-CONTAINING PROTEIN"/>
    <property type="match status" value="1"/>
</dbReference>
<dbReference type="EMBL" id="AVOT02036038">
    <property type="protein sequence ID" value="MBW0530478.1"/>
    <property type="molecule type" value="Genomic_DNA"/>
</dbReference>
<feature type="domain" description="Integrase catalytic" evidence="3">
    <location>
        <begin position="110"/>
        <end position="220"/>
    </location>
</feature>
<evidence type="ECO:0000259" key="3">
    <source>
        <dbReference type="PROSITE" id="PS50994"/>
    </source>
</evidence>
<evidence type="ECO:0000256" key="1">
    <source>
        <dbReference type="ARBA" id="ARBA00022884"/>
    </source>
</evidence>
<dbReference type="GO" id="GO:0005634">
    <property type="term" value="C:nucleus"/>
    <property type="evidence" value="ECO:0007669"/>
    <property type="project" value="UniProtKB-ARBA"/>
</dbReference>
<dbReference type="InterPro" id="IPR016197">
    <property type="entry name" value="Chromo-like_dom_sf"/>
</dbReference>
<dbReference type="Gene3D" id="2.40.50.40">
    <property type="match status" value="1"/>
</dbReference>
<dbReference type="SUPFAM" id="SSF54160">
    <property type="entry name" value="Chromo domain-like"/>
    <property type="match status" value="1"/>
</dbReference>
<evidence type="ECO:0000313" key="5">
    <source>
        <dbReference type="Proteomes" id="UP000765509"/>
    </source>
</evidence>
<accession>A0A9Q3EYM3</accession>
<dbReference type="Proteomes" id="UP000765509">
    <property type="component" value="Unassembled WGS sequence"/>
</dbReference>
<dbReference type="OrthoDB" id="425619at2759"/>
<dbReference type="InterPro" id="IPR036397">
    <property type="entry name" value="RNaseH_sf"/>
</dbReference>
<feature type="domain" description="Chromo" evidence="2">
    <location>
        <begin position="361"/>
        <end position="411"/>
    </location>
</feature>
<organism evidence="4 5">
    <name type="scientific">Austropuccinia psidii MF-1</name>
    <dbReference type="NCBI Taxonomy" id="1389203"/>
    <lineage>
        <taxon>Eukaryota</taxon>
        <taxon>Fungi</taxon>
        <taxon>Dikarya</taxon>
        <taxon>Basidiomycota</taxon>
        <taxon>Pucciniomycotina</taxon>
        <taxon>Pucciniomycetes</taxon>
        <taxon>Pucciniales</taxon>
        <taxon>Sphaerophragmiaceae</taxon>
        <taxon>Austropuccinia</taxon>
    </lineage>
</organism>
<protein>
    <recommendedName>
        <fullName evidence="6">Chromo domain-containing protein</fullName>
    </recommendedName>
</protein>
<evidence type="ECO:0000313" key="4">
    <source>
        <dbReference type="EMBL" id="MBW0530478.1"/>
    </source>
</evidence>
<evidence type="ECO:0000259" key="2">
    <source>
        <dbReference type="PROSITE" id="PS50013"/>
    </source>
</evidence>
<dbReference type="Gene3D" id="3.30.420.10">
    <property type="entry name" value="Ribonuclease H-like superfamily/Ribonuclease H"/>
    <property type="match status" value="1"/>
</dbReference>
<dbReference type="SUPFAM" id="SSF53098">
    <property type="entry name" value="Ribonuclease H-like"/>
    <property type="match status" value="1"/>
</dbReference>
<dbReference type="Pfam" id="PF00385">
    <property type="entry name" value="Chromo"/>
    <property type="match status" value="1"/>
</dbReference>
<evidence type="ECO:0008006" key="6">
    <source>
        <dbReference type="Google" id="ProtNLM"/>
    </source>
</evidence>
<sequence>MSCRDDIYPERGVDFISNNPQNFHQAIKQDGIQESRFFTIKVKIFSELVDKIQKKVWKDKDYKEILKQLARGESATDYSLEPQAKLLLFKDRVLWTGSQKLAILIPTYGTVTSLELAQIFISHGLPVSIVSDRGFSFVSSFWTNLCQQLKISRDLSAAFHPEINGQTERLNQILEQYLGMYVSYHQYDWHTWLPLAEFSYNNSEHSSTKQSPFFTIYGRNPNFDSIHISQDSPAGKLSTKFQSVQQVVKEELDSAIRRFKKYADRNSAIPPDFQPGDKVWLASKNIKTIRPTKKLSERWLGPFEVLKKIGSHAYHLKLPQLWKSVHPVFHVSLLEPVKHSTIPNINQFPPPPVVVEEQEEWEVAQVLDSKLKRGKLWYLVEWKGFSEDPERETWKPSSNLTNFPDLFKDFH</sequence>
<dbReference type="InterPro" id="IPR056924">
    <property type="entry name" value="SH3_Tf2-1"/>
</dbReference>
<keyword evidence="5" id="KW-1185">Reference proteome</keyword>
<gene>
    <name evidence="4" type="ORF">O181_070193</name>
</gene>
<dbReference type="GO" id="GO:0006338">
    <property type="term" value="P:chromatin remodeling"/>
    <property type="evidence" value="ECO:0007669"/>
    <property type="project" value="UniProtKB-ARBA"/>
</dbReference>
<dbReference type="GO" id="GO:0015074">
    <property type="term" value="P:DNA integration"/>
    <property type="evidence" value="ECO:0007669"/>
    <property type="project" value="InterPro"/>
</dbReference>
<dbReference type="Pfam" id="PF24626">
    <property type="entry name" value="SH3_Tf2-1"/>
    <property type="match status" value="1"/>
</dbReference>
<dbReference type="PROSITE" id="PS50994">
    <property type="entry name" value="INTEGRASE"/>
    <property type="match status" value="1"/>
</dbReference>
<comment type="caution">
    <text evidence="4">The sequence shown here is derived from an EMBL/GenBank/DDBJ whole genome shotgun (WGS) entry which is preliminary data.</text>
</comment>
<dbReference type="GO" id="GO:0003723">
    <property type="term" value="F:RNA binding"/>
    <property type="evidence" value="ECO:0007669"/>
    <property type="project" value="UniProtKB-KW"/>
</dbReference>
<dbReference type="PROSITE" id="PS50013">
    <property type="entry name" value="CHROMO_2"/>
    <property type="match status" value="1"/>
</dbReference>
<dbReference type="PANTHER" id="PTHR37984">
    <property type="entry name" value="PROTEIN CBG26694"/>
    <property type="match status" value="1"/>
</dbReference>
<proteinExistence type="predicted"/>
<dbReference type="InterPro" id="IPR000953">
    <property type="entry name" value="Chromo/chromo_shadow_dom"/>
</dbReference>
<name>A0A9Q3EYM3_9BASI</name>
<dbReference type="InterPro" id="IPR012337">
    <property type="entry name" value="RNaseH-like_sf"/>
</dbReference>